<protein>
    <recommendedName>
        <fullName evidence="3">Co-chaperone DjlA N-terminal domain-containing protein</fullName>
    </recommendedName>
</protein>
<evidence type="ECO:0008006" key="3">
    <source>
        <dbReference type="Google" id="ProtNLM"/>
    </source>
</evidence>
<keyword evidence="2" id="KW-1185">Reference proteome</keyword>
<organism evidence="1 2">
    <name type="scientific">Thalassotalea loyana</name>
    <dbReference type="NCBI Taxonomy" id="280483"/>
    <lineage>
        <taxon>Bacteria</taxon>
        <taxon>Pseudomonadati</taxon>
        <taxon>Pseudomonadota</taxon>
        <taxon>Gammaproteobacteria</taxon>
        <taxon>Alteromonadales</taxon>
        <taxon>Colwelliaceae</taxon>
        <taxon>Thalassotalea</taxon>
    </lineage>
</organism>
<reference evidence="1 2" key="1">
    <citation type="submission" date="2023-03" db="EMBL/GenBank/DDBJ databases">
        <title>Thalassotalea loyana LMG 22536T draft genome sequence.</title>
        <authorList>
            <person name="Sawabe T."/>
        </authorList>
    </citation>
    <scope>NUCLEOTIDE SEQUENCE [LARGE SCALE GENOMIC DNA]</scope>
    <source>
        <strain evidence="1 2">LMG 22536</strain>
    </source>
</reference>
<dbReference type="Proteomes" id="UP001157134">
    <property type="component" value="Unassembled WGS sequence"/>
</dbReference>
<dbReference type="EMBL" id="BSSV01000006">
    <property type="protein sequence ID" value="GLX86566.1"/>
    <property type="molecule type" value="Genomic_DNA"/>
</dbReference>
<evidence type="ECO:0000313" key="1">
    <source>
        <dbReference type="EMBL" id="GLX86566.1"/>
    </source>
</evidence>
<evidence type="ECO:0000313" key="2">
    <source>
        <dbReference type="Proteomes" id="UP001157134"/>
    </source>
</evidence>
<comment type="caution">
    <text evidence="1">The sequence shown here is derived from an EMBL/GenBank/DDBJ whole genome shotgun (WGS) entry which is preliminary data.</text>
</comment>
<name>A0ABQ6HI25_9GAMM</name>
<proteinExistence type="predicted"/>
<gene>
    <name evidence="1" type="ORF">tloyanaT_28190</name>
</gene>
<accession>A0ABQ6HI25</accession>
<sequence length="78" mass="8980">MSLFDVLREKEEQKAHEDVRETLVQKVATMFDPQEDITTHELAIIFKLFAVASVDMDIDAVREQAKAYNLGRHFGLDD</sequence>
<dbReference type="RefSeq" id="WP_284299717.1">
    <property type="nucleotide sequence ID" value="NZ_BSSV01000006.1"/>
</dbReference>